<dbReference type="PANTHER" id="PTHR48081:SF33">
    <property type="entry name" value="KYNURENINE FORMAMIDASE"/>
    <property type="match status" value="1"/>
</dbReference>
<organism evidence="9 10">
    <name type="scientific">Volvox africanus</name>
    <dbReference type="NCBI Taxonomy" id="51714"/>
    <lineage>
        <taxon>Eukaryota</taxon>
        <taxon>Viridiplantae</taxon>
        <taxon>Chlorophyta</taxon>
        <taxon>core chlorophytes</taxon>
        <taxon>Chlorophyceae</taxon>
        <taxon>CS clade</taxon>
        <taxon>Chlamydomonadales</taxon>
        <taxon>Volvocaceae</taxon>
        <taxon>Volvox</taxon>
    </lineage>
</organism>
<feature type="region of interest" description="Disordered" evidence="5">
    <location>
        <begin position="303"/>
        <end position="331"/>
    </location>
</feature>
<feature type="domain" description="Peptidase S9 prolyl oligopeptidase catalytic" evidence="7">
    <location>
        <begin position="390"/>
        <end position="459"/>
    </location>
</feature>
<keyword evidence="6" id="KW-0472">Membrane</keyword>
<dbReference type="EC" id="3.1.1.n2" evidence="3"/>
<evidence type="ECO:0000313" key="9">
    <source>
        <dbReference type="EMBL" id="GIL62886.1"/>
    </source>
</evidence>
<dbReference type="InterPro" id="IPR029058">
    <property type="entry name" value="AB_hydrolase_fold"/>
</dbReference>
<feature type="compositionally biased region" description="Basic and acidic residues" evidence="5">
    <location>
        <begin position="303"/>
        <end position="316"/>
    </location>
</feature>
<reference evidence="9" key="1">
    <citation type="journal article" date="2021" name="Proc. Natl. Acad. Sci. U.S.A.">
        <title>Three genomes in the algal genus Volvox reveal the fate of a haploid sex-determining region after a transition to homothallism.</title>
        <authorList>
            <person name="Yamamoto K."/>
            <person name="Hamaji T."/>
            <person name="Kawai-Toyooka H."/>
            <person name="Matsuzaki R."/>
            <person name="Takahashi F."/>
            <person name="Nishimura Y."/>
            <person name="Kawachi M."/>
            <person name="Noguchi H."/>
            <person name="Minakuchi Y."/>
            <person name="Umen J.G."/>
            <person name="Toyoda A."/>
            <person name="Nozaki H."/>
        </authorList>
    </citation>
    <scope>NUCLEOTIDE SEQUENCE</scope>
    <source>
        <strain evidence="9">NIES-3780</strain>
    </source>
</reference>
<dbReference type="Proteomes" id="UP000747399">
    <property type="component" value="Unassembled WGS sequence"/>
</dbReference>
<keyword evidence="1" id="KW-0378">Hydrolase</keyword>
<dbReference type="Gene3D" id="3.40.50.1820">
    <property type="entry name" value="alpha/beta hydrolase"/>
    <property type="match status" value="2"/>
</dbReference>
<evidence type="ECO:0000256" key="2">
    <source>
        <dbReference type="ARBA" id="ARBA00038028"/>
    </source>
</evidence>
<keyword evidence="6" id="KW-1133">Transmembrane helix</keyword>
<dbReference type="Pfam" id="PF00326">
    <property type="entry name" value="Peptidase_S9"/>
    <property type="match status" value="1"/>
</dbReference>
<evidence type="ECO:0000256" key="1">
    <source>
        <dbReference type="ARBA" id="ARBA00022801"/>
    </source>
</evidence>
<dbReference type="AlphaFoldDB" id="A0A8J4BJC2"/>
<accession>A0A8J4BJC2</accession>
<feature type="transmembrane region" description="Helical" evidence="6">
    <location>
        <begin position="56"/>
        <end position="76"/>
    </location>
</feature>
<feature type="domain" description="BD-FAE-like" evidence="8">
    <location>
        <begin position="127"/>
        <end position="276"/>
    </location>
</feature>
<dbReference type="GO" id="GO:0008236">
    <property type="term" value="F:serine-type peptidase activity"/>
    <property type="evidence" value="ECO:0007669"/>
    <property type="project" value="InterPro"/>
</dbReference>
<evidence type="ECO:0000259" key="8">
    <source>
        <dbReference type="Pfam" id="PF20434"/>
    </source>
</evidence>
<sequence>MIKASGQLHKTNRAMQHGQLTSSTTLICSVREDPASDLRVPIIVDSRSNAIAPKRFNFRAVLGWPCTAFAAMGGAVSLVFKLVFLVLALMLYALLLMPGFLRMIVYYFFSKNVVRGIVYGLKPRQRLDLYYPLDNGRPDTIHPVIIYVTGGAWTIGYKAWGALLARRLSEQGVLVACLDYRNFPQGDALDMLEDVNTGIRWVLEEIHRFKGDPDNVTLVGQSAGGHLAGLALIKQVQQAATGSSALGASPSWSPSRLRAFVGVSGAFDLVALAKHRGGHFRGLLDKILALEEGVEEEVAIGHGGRDAVQERGDGGKEGTGGLAARGKEGKDVVAPMRGSQLEWAKDGSVEDWRQDEAVGKQQERGDAVAQTSAAAAEAGVPRRAQQARPKHPAYDALSPLQAAKRLSPDAAAMLPDVLLIHGTADKTVPAEGSVELSKALQSAGAPRCRYLLVPGKTHTAFLLEDPMRGGRDLLTDEILRAASMFKEGDIEAGRGQAMTVDSGGVRLYRSLCPGFLCDLAARVCPF</sequence>
<comment type="catalytic activity">
    <reaction evidence="4">
        <text>[protein]-C-terminal S-[(2E,6E)-farnesyl]-L-cysteine methyl ester + H2O = [protein]-C-terminal S-[(2E,6E)-farnesyl]-L-cysteine + methanol + H(+)</text>
        <dbReference type="Rhea" id="RHEA:48520"/>
        <dbReference type="Rhea" id="RHEA-COMP:12125"/>
        <dbReference type="Rhea" id="RHEA-COMP:12126"/>
        <dbReference type="ChEBI" id="CHEBI:15377"/>
        <dbReference type="ChEBI" id="CHEBI:15378"/>
        <dbReference type="ChEBI" id="CHEBI:17790"/>
        <dbReference type="ChEBI" id="CHEBI:90510"/>
        <dbReference type="ChEBI" id="CHEBI:90511"/>
        <dbReference type="EC" id="3.1.1.n2"/>
    </reaction>
</comment>
<dbReference type="Pfam" id="PF20434">
    <property type="entry name" value="BD-FAE"/>
    <property type="match status" value="1"/>
</dbReference>
<evidence type="ECO:0000256" key="3">
    <source>
        <dbReference type="ARBA" id="ARBA00038928"/>
    </source>
</evidence>
<dbReference type="EMBL" id="BNCO01000054">
    <property type="protein sequence ID" value="GIL62886.1"/>
    <property type="molecule type" value="Genomic_DNA"/>
</dbReference>
<proteinExistence type="inferred from homology"/>
<dbReference type="PANTHER" id="PTHR48081">
    <property type="entry name" value="AB HYDROLASE SUPERFAMILY PROTEIN C4A8.06C"/>
    <property type="match status" value="1"/>
</dbReference>
<evidence type="ECO:0000256" key="4">
    <source>
        <dbReference type="ARBA" id="ARBA00049507"/>
    </source>
</evidence>
<dbReference type="InterPro" id="IPR049492">
    <property type="entry name" value="BD-FAE-like_dom"/>
</dbReference>
<protein>
    <recommendedName>
        <fullName evidence="3">protein-S-isoprenylcysteine alpha-carbonyl methylesterase</fullName>
        <ecNumber evidence="3">3.1.1.n2</ecNumber>
    </recommendedName>
</protein>
<evidence type="ECO:0000256" key="5">
    <source>
        <dbReference type="SAM" id="MobiDB-lite"/>
    </source>
</evidence>
<dbReference type="InterPro" id="IPR050300">
    <property type="entry name" value="GDXG_lipolytic_enzyme"/>
</dbReference>
<feature type="transmembrane region" description="Helical" evidence="6">
    <location>
        <begin position="82"/>
        <end position="109"/>
    </location>
</feature>
<dbReference type="GO" id="GO:0006508">
    <property type="term" value="P:proteolysis"/>
    <property type="evidence" value="ECO:0007669"/>
    <property type="project" value="InterPro"/>
</dbReference>
<evidence type="ECO:0000256" key="6">
    <source>
        <dbReference type="SAM" id="Phobius"/>
    </source>
</evidence>
<name>A0A8J4BJC2_9CHLO</name>
<evidence type="ECO:0000313" key="10">
    <source>
        <dbReference type="Proteomes" id="UP000747399"/>
    </source>
</evidence>
<dbReference type="SUPFAM" id="SSF53474">
    <property type="entry name" value="alpha/beta-Hydrolases"/>
    <property type="match status" value="1"/>
</dbReference>
<keyword evidence="6" id="KW-0812">Transmembrane</keyword>
<evidence type="ECO:0000259" key="7">
    <source>
        <dbReference type="Pfam" id="PF00326"/>
    </source>
</evidence>
<keyword evidence="10" id="KW-1185">Reference proteome</keyword>
<gene>
    <name evidence="9" type="ORF">Vafri_17095</name>
</gene>
<comment type="caution">
    <text evidence="9">The sequence shown here is derived from an EMBL/GenBank/DDBJ whole genome shotgun (WGS) entry which is preliminary data.</text>
</comment>
<comment type="similarity">
    <text evidence="2">Belongs to the AB hydrolase superfamily. Isoprenylcysteine methylesterase family.</text>
</comment>
<dbReference type="InterPro" id="IPR001375">
    <property type="entry name" value="Peptidase_S9_cat"/>
</dbReference>